<dbReference type="Proteomes" id="UP000250796">
    <property type="component" value="Chromosome MESINF"/>
</dbReference>
<dbReference type="AlphaFoldDB" id="A0A7Z7LEH0"/>
<gene>
    <name evidence="1" type="ORF">MESINF_1085</name>
</gene>
<name>A0A7Z7LEH0_9BACT</name>
<keyword evidence="2" id="KW-1185">Reference proteome</keyword>
<dbReference type="KEGG" id="minf:MESINF_1085"/>
<sequence>MDLPGRTSGRVRDRLFAAETLGERTPDKDLRDKRQSGIVEVDKKRPGFFPAVSF</sequence>
<organism evidence="1 2">
    <name type="scientific">Mesotoga infera</name>
    <dbReference type="NCBI Taxonomy" id="1236046"/>
    <lineage>
        <taxon>Bacteria</taxon>
        <taxon>Thermotogati</taxon>
        <taxon>Thermotogota</taxon>
        <taxon>Thermotogae</taxon>
        <taxon>Kosmotogales</taxon>
        <taxon>Kosmotogaceae</taxon>
        <taxon>Mesotoga</taxon>
    </lineage>
</organism>
<dbReference type="EMBL" id="LS974202">
    <property type="protein sequence ID" value="SSC12529.1"/>
    <property type="molecule type" value="Genomic_DNA"/>
</dbReference>
<reference evidence="1 2" key="1">
    <citation type="submission" date="2017-01" db="EMBL/GenBank/DDBJ databases">
        <authorList>
            <person name="Erauso G."/>
        </authorList>
    </citation>
    <scope>NUCLEOTIDE SEQUENCE [LARGE SCALE GENOMIC DNA]</scope>
    <source>
        <strain evidence="1">MESINF1</strain>
    </source>
</reference>
<accession>A0A7Z7LEH0</accession>
<proteinExistence type="predicted"/>
<evidence type="ECO:0000313" key="1">
    <source>
        <dbReference type="EMBL" id="SSC12529.1"/>
    </source>
</evidence>
<protein>
    <submittedName>
        <fullName evidence="1">Uncharacterized protein</fullName>
    </submittedName>
</protein>
<evidence type="ECO:0000313" key="2">
    <source>
        <dbReference type="Proteomes" id="UP000250796"/>
    </source>
</evidence>